<evidence type="ECO:0000256" key="1">
    <source>
        <dbReference type="SAM" id="SignalP"/>
    </source>
</evidence>
<feature type="chain" id="PRO_5028997107" evidence="1">
    <location>
        <begin position="22"/>
        <end position="129"/>
    </location>
</feature>
<dbReference type="Proteomes" id="UP000481858">
    <property type="component" value="Unassembled WGS sequence"/>
</dbReference>
<reference evidence="2 3" key="1">
    <citation type="submission" date="2019-12" db="EMBL/GenBank/DDBJ databases">
        <title>Draft genome sequence of the ascomycete Xylaria multiplex DSM 110363.</title>
        <authorList>
            <person name="Buettner E."/>
            <person name="Kellner H."/>
        </authorList>
    </citation>
    <scope>NUCLEOTIDE SEQUENCE [LARGE SCALE GENOMIC DNA]</scope>
    <source>
        <strain evidence="2 3">DSM 110363</strain>
    </source>
</reference>
<dbReference type="InParanoid" id="A0A7C8ISS8"/>
<keyword evidence="1" id="KW-0732">Signal</keyword>
<proteinExistence type="predicted"/>
<keyword evidence="3" id="KW-1185">Reference proteome</keyword>
<evidence type="ECO:0000313" key="2">
    <source>
        <dbReference type="EMBL" id="KAF2968185.1"/>
    </source>
</evidence>
<comment type="caution">
    <text evidence="2">The sequence shown here is derived from an EMBL/GenBank/DDBJ whole genome shotgun (WGS) entry which is preliminary data.</text>
</comment>
<evidence type="ECO:0000313" key="3">
    <source>
        <dbReference type="Proteomes" id="UP000481858"/>
    </source>
</evidence>
<sequence length="129" mass="13813">MFAAKTLAMFIVATAVPLAAASPTNDTAIQGIDFWGQFCDDTGCSRNCGRSVRISNPGCLNEPGRRSIRFHGANVGKGDYALVVSPSGSCPCQSSCSSVPHGTRCWSISNYRNARSFRFISGHCNRNNC</sequence>
<name>A0A7C8ISS8_9PEZI</name>
<dbReference type="AlphaFoldDB" id="A0A7C8ISS8"/>
<feature type="signal peptide" evidence="1">
    <location>
        <begin position="1"/>
        <end position="21"/>
    </location>
</feature>
<gene>
    <name evidence="2" type="ORF">GQX73_g5362</name>
</gene>
<protein>
    <submittedName>
        <fullName evidence="2">Uncharacterized protein</fullName>
    </submittedName>
</protein>
<organism evidence="2 3">
    <name type="scientific">Xylaria multiplex</name>
    <dbReference type="NCBI Taxonomy" id="323545"/>
    <lineage>
        <taxon>Eukaryota</taxon>
        <taxon>Fungi</taxon>
        <taxon>Dikarya</taxon>
        <taxon>Ascomycota</taxon>
        <taxon>Pezizomycotina</taxon>
        <taxon>Sordariomycetes</taxon>
        <taxon>Xylariomycetidae</taxon>
        <taxon>Xylariales</taxon>
        <taxon>Xylariaceae</taxon>
        <taxon>Xylaria</taxon>
    </lineage>
</organism>
<dbReference type="EMBL" id="WUBL01000055">
    <property type="protein sequence ID" value="KAF2968185.1"/>
    <property type="molecule type" value="Genomic_DNA"/>
</dbReference>
<dbReference type="OrthoDB" id="4670611at2759"/>
<accession>A0A7C8ISS8</accession>